<dbReference type="InterPro" id="IPR028116">
    <property type="entry name" value="Cis-CaaD-like"/>
</dbReference>
<evidence type="ECO:0000313" key="2">
    <source>
        <dbReference type="EMBL" id="GAT44873.1"/>
    </source>
</evidence>
<dbReference type="Pfam" id="PF14832">
    <property type="entry name" value="Tautomerase_3"/>
    <property type="match status" value="1"/>
</dbReference>
<evidence type="ECO:0000259" key="1">
    <source>
        <dbReference type="Pfam" id="PF14832"/>
    </source>
</evidence>
<organism evidence="2 3">
    <name type="scientific">Mycena chlorophos</name>
    <name type="common">Agaric fungus</name>
    <name type="synonym">Agaricus chlorophos</name>
    <dbReference type="NCBI Taxonomy" id="658473"/>
    <lineage>
        <taxon>Eukaryota</taxon>
        <taxon>Fungi</taxon>
        <taxon>Dikarya</taxon>
        <taxon>Basidiomycota</taxon>
        <taxon>Agaricomycotina</taxon>
        <taxon>Agaricomycetes</taxon>
        <taxon>Agaricomycetidae</taxon>
        <taxon>Agaricales</taxon>
        <taxon>Marasmiineae</taxon>
        <taxon>Mycenaceae</taxon>
        <taxon>Mycena</taxon>
    </lineage>
</organism>
<proteinExistence type="predicted"/>
<dbReference type="InterPro" id="IPR014347">
    <property type="entry name" value="Tautomerase/MIF_sf"/>
</dbReference>
<protein>
    <recommendedName>
        <fullName evidence="1">Tautomerase cis-CaaD-like domain-containing protein</fullName>
    </recommendedName>
</protein>
<accession>A0ABQ0L125</accession>
<sequence>MEPLGRIDSQRSTTGSGAFGHPYFELPMADTKSEGSLAVVRVRGPGSSGHPSWYKCPLHSQSFPAATDRPLAPTQTMPLHRWITPKGLYTAAEKAGIAKAITDIYDKVGLPRFYVVVFFVEQEAHDFYYGDKAVTGKNGVNFVRIDVDHIARTFGADSAAQKKDFMNRYEAAISPWIKGRGLDWEVQVKDNSERDLWHESGFPPPPVESVEEAIWKRENRVVVGAELEAFKAAM</sequence>
<dbReference type="EMBL" id="DF840276">
    <property type="protein sequence ID" value="GAT44873.1"/>
    <property type="molecule type" value="Genomic_DNA"/>
</dbReference>
<dbReference type="Gene3D" id="3.30.429.10">
    <property type="entry name" value="Macrophage Migration Inhibitory Factor"/>
    <property type="match status" value="1"/>
</dbReference>
<gene>
    <name evidence="2" type="ORF">MCHLO_02476</name>
</gene>
<evidence type="ECO:0000313" key="3">
    <source>
        <dbReference type="Proteomes" id="UP000815677"/>
    </source>
</evidence>
<feature type="domain" description="Tautomerase cis-CaaD-like" evidence="1">
    <location>
        <begin position="77"/>
        <end position="220"/>
    </location>
</feature>
<dbReference type="Proteomes" id="UP000815677">
    <property type="component" value="Unassembled WGS sequence"/>
</dbReference>
<name>A0ABQ0L125_MYCCL</name>
<reference evidence="2" key="1">
    <citation type="submission" date="2014-09" db="EMBL/GenBank/DDBJ databases">
        <title>Genome sequence of the luminous mushroom Mycena chlorophos for searching fungal bioluminescence genes.</title>
        <authorList>
            <person name="Tanaka Y."/>
            <person name="Kasuga D."/>
            <person name="Oba Y."/>
            <person name="Hase S."/>
            <person name="Sato K."/>
            <person name="Oba Y."/>
            <person name="Sakakibara Y."/>
        </authorList>
    </citation>
    <scope>NUCLEOTIDE SEQUENCE</scope>
</reference>
<keyword evidence="3" id="KW-1185">Reference proteome</keyword>